<accession>A0A5N7CLZ1</accession>
<sequence length="60" mass="6529">MEVPRAVSGVHRLSQTKKAKAATRSGDVVAMSQRLLVYILSMLTICTDSVTMIGLRIPLN</sequence>
<organism evidence="2">
    <name type="scientific">Petromyces alliaceus</name>
    <name type="common">Aspergillus alliaceus</name>
    <dbReference type="NCBI Taxonomy" id="209559"/>
    <lineage>
        <taxon>Eukaryota</taxon>
        <taxon>Fungi</taxon>
        <taxon>Dikarya</taxon>
        <taxon>Ascomycota</taxon>
        <taxon>Pezizomycotina</taxon>
        <taxon>Eurotiomycetes</taxon>
        <taxon>Eurotiomycetidae</taxon>
        <taxon>Eurotiales</taxon>
        <taxon>Aspergillaceae</taxon>
        <taxon>Aspergillus</taxon>
        <taxon>Aspergillus subgen. Circumdati</taxon>
    </lineage>
</organism>
<keyword evidence="1" id="KW-0472">Membrane</keyword>
<proteinExistence type="predicted"/>
<evidence type="ECO:0000256" key="1">
    <source>
        <dbReference type="SAM" id="Phobius"/>
    </source>
</evidence>
<dbReference type="EMBL" id="ML735221">
    <property type="protein sequence ID" value="KAE8394879.1"/>
    <property type="molecule type" value="Genomic_DNA"/>
</dbReference>
<name>A0A5N7CLZ1_PETAA</name>
<dbReference type="Proteomes" id="UP000326877">
    <property type="component" value="Unassembled WGS sequence"/>
</dbReference>
<gene>
    <name evidence="2" type="ORF">BDV23DRAFT_146543</name>
</gene>
<keyword evidence="1" id="KW-0812">Transmembrane</keyword>
<dbReference type="AlphaFoldDB" id="A0A5N7CLZ1"/>
<reference evidence="2" key="1">
    <citation type="submission" date="2019-04" db="EMBL/GenBank/DDBJ databases">
        <title>Friends and foes A comparative genomics studyof 23 Aspergillus species from section Flavi.</title>
        <authorList>
            <consortium name="DOE Joint Genome Institute"/>
            <person name="Kjaerbolling I."/>
            <person name="Vesth T."/>
            <person name="Frisvad J.C."/>
            <person name="Nybo J.L."/>
            <person name="Theobald S."/>
            <person name="Kildgaard S."/>
            <person name="Isbrandt T."/>
            <person name="Kuo A."/>
            <person name="Sato A."/>
            <person name="Lyhne E.K."/>
            <person name="Kogle M.E."/>
            <person name="Wiebenga A."/>
            <person name="Kun R.S."/>
            <person name="Lubbers R.J."/>
            <person name="Makela M.R."/>
            <person name="Barry K."/>
            <person name="Chovatia M."/>
            <person name="Clum A."/>
            <person name="Daum C."/>
            <person name="Haridas S."/>
            <person name="He G."/>
            <person name="LaButti K."/>
            <person name="Lipzen A."/>
            <person name="Mondo S."/>
            <person name="Riley R."/>
            <person name="Salamov A."/>
            <person name="Simmons B.A."/>
            <person name="Magnuson J.K."/>
            <person name="Henrissat B."/>
            <person name="Mortensen U.H."/>
            <person name="Larsen T.O."/>
            <person name="Devries R.P."/>
            <person name="Grigoriev I.V."/>
            <person name="Machida M."/>
            <person name="Baker S.E."/>
            <person name="Andersen M.R."/>
        </authorList>
    </citation>
    <scope>NUCLEOTIDE SEQUENCE [LARGE SCALE GENOMIC DNA]</scope>
    <source>
        <strain evidence="2">IBT 14317</strain>
    </source>
</reference>
<feature type="transmembrane region" description="Helical" evidence="1">
    <location>
        <begin position="35"/>
        <end position="55"/>
    </location>
</feature>
<evidence type="ECO:0000313" key="2">
    <source>
        <dbReference type="EMBL" id="KAE8394879.1"/>
    </source>
</evidence>
<protein>
    <submittedName>
        <fullName evidence="2">Uncharacterized protein</fullName>
    </submittedName>
</protein>
<keyword evidence="1" id="KW-1133">Transmembrane helix</keyword>